<dbReference type="InterPro" id="IPR038110">
    <property type="entry name" value="TD_ACT-like_sf"/>
</dbReference>
<comment type="pathway">
    <text evidence="3 11">Amino-acid biosynthesis; L-isoleucine biosynthesis; 2-oxobutanoate from L-threonine: step 1/1.</text>
</comment>
<evidence type="ECO:0000256" key="7">
    <source>
        <dbReference type="ARBA" id="ARBA00022737"/>
    </source>
</evidence>
<comment type="cofactor">
    <cofactor evidence="2 11">
        <name>pyridoxal 5'-phosphate</name>
        <dbReference type="ChEBI" id="CHEBI:597326"/>
    </cofactor>
</comment>
<keyword evidence="5 11" id="KW-0028">Amino-acid biosynthesis</keyword>
<evidence type="ECO:0000256" key="5">
    <source>
        <dbReference type="ARBA" id="ARBA00022605"/>
    </source>
</evidence>
<dbReference type="PROSITE" id="PS51672">
    <property type="entry name" value="ACT_LIKE"/>
    <property type="match status" value="2"/>
</dbReference>
<dbReference type="EMBL" id="JBANRG010000001">
    <property type="protein sequence ID" value="KAK7472815.1"/>
    <property type="molecule type" value="Genomic_DNA"/>
</dbReference>
<keyword evidence="8 11" id="KW-0663">Pyridoxal phosphate</keyword>
<dbReference type="Pfam" id="PF00585">
    <property type="entry name" value="Thr_dehydrat_C"/>
    <property type="match status" value="2"/>
</dbReference>
<dbReference type="InterPro" id="IPR005787">
    <property type="entry name" value="Thr_deHydtase_biosynth"/>
</dbReference>
<gene>
    <name evidence="13" type="primary">ILV1</name>
    <name evidence="13" type="ORF">VKT23_000922</name>
</gene>
<keyword evidence="14" id="KW-1185">Reference proteome</keyword>
<feature type="domain" description="ACT-like" evidence="12">
    <location>
        <begin position="336"/>
        <end position="407"/>
    </location>
</feature>
<evidence type="ECO:0000313" key="13">
    <source>
        <dbReference type="EMBL" id="KAK7472815.1"/>
    </source>
</evidence>
<protein>
    <recommendedName>
        <fullName evidence="11">Threonine dehydratase</fullName>
        <ecNumber evidence="11">4.3.1.19</ecNumber>
    </recommendedName>
    <alternativeName>
        <fullName evidence="11">Threonine deaminase</fullName>
    </alternativeName>
</protein>
<dbReference type="InterPro" id="IPR045865">
    <property type="entry name" value="ACT-like_dom_sf"/>
</dbReference>
<dbReference type="CDD" id="cd04907">
    <property type="entry name" value="ACT_ThrD-I_2"/>
    <property type="match status" value="1"/>
</dbReference>
<evidence type="ECO:0000256" key="10">
    <source>
        <dbReference type="ARBA" id="ARBA00023304"/>
    </source>
</evidence>
<dbReference type="PANTHER" id="PTHR48078">
    <property type="entry name" value="THREONINE DEHYDRATASE, MITOCHONDRIAL-RELATED"/>
    <property type="match status" value="1"/>
</dbReference>
<dbReference type="NCBIfam" id="TIGR01124">
    <property type="entry name" value="ilvA_2Cterm"/>
    <property type="match status" value="1"/>
</dbReference>
<dbReference type="EC" id="4.3.1.19" evidence="11"/>
<comment type="similarity">
    <text evidence="4 11">Belongs to the serine/threonine dehydratase family.</text>
</comment>
<dbReference type="InterPro" id="IPR001721">
    <property type="entry name" value="TD_ACT-like"/>
</dbReference>
<keyword evidence="9 11" id="KW-0456">Lyase</keyword>
<dbReference type="InterPro" id="IPR001926">
    <property type="entry name" value="TrpB-like_PALP"/>
</dbReference>
<evidence type="ECO:0000256" key="4">
    <source>
        <dbReference type="ARBA" id="ARBA00010869"/>
    </source>
</evidence>
<organism evidence="13 14">
    <name type="scientific">Marasmiellus scandens</name>
    <dbReference type="NCBI Taxonomy" id="2682957"/>
    <lineage>
        <taxon>Eukaryota</taxon>
        <taxon>Fungi</taxon>
        <taxon>Dikarya</taxon>
        <taxon>Basidiomycota</taxon>
        <taxon>Agaricomycotina</taxon>
        <taxon>Agaricomycetes</taxon>
        <taxon>Agaricomycetidae</taxon>
        <taxon>Agaricales</taxon>
        <taxon>Marasmiineae</taxon>
        <taxon>Omphalotaceae</taxon>
        <taxon>Marasmiellus</taxon>
    </lineage>
</organism>
<evidence type="ECO:0000256" key="3">
    <source>
        <dbReference type="ARBA" id="ARBA00004810"/>
    </source>
</evidence>
<dbReference type="Pfam" id="PF00291">
    <property type="entry name" value="PALP"/>
    <property type="match status" value="1"/>
</dbReference>
<dbReference type="InterPro" id="IPR036052">
    <property type="entry name" value="TrpB-like_PALP_sf"/>
</dbReference>
<keyword evidence="10 11" id="KW-0100">Branched-chain amino acid biosynthesis</keyword>
<evidence type="ECO:0000256" key="1">
    <source>
        <dbReference type="ARBA" id="ARBA00001274"/>
    </source>
</evidence>
<name>A0ABR1K5J3_9AGAR</name>
<accession>A0ABR1K5J3</accession>
<dbReference type="SUPFAM" id="SSF55021">
    <property type="entry name" value="ACT-like"/>
    <property type="match status" value="1"/>
</dbReference>
<evidence type="ECO:0000313" key="14">
    <source>
        <dbReference type="Proteomes" id="UP001498398"/>
    </source>
</evidence>
<comment type="catalytic activity">
    <reaction evidence="1 11">
        <text>L-threonine = 2-oxobutanoate + NH4(+)</text>
        <dbReference type="Rhea" id="RHEA:22108"/>
        <dbReference type="ChEBI" id="CHEBI:16763"/>
        <dbReference type="ChEBI" id="CHEBI:28938"/>
        <dbReference type="ChEBI" id="CHEBI:57926"/>
        <dbReference type="EC" id="4.3.1.19"/>
    </reaction>
</comment>
<dbReference type="SUPFAM" id="SSF53686">
    <property type="entry name" value="Tryptophan synthase beta subunit-like PLP-dependent enzymes"/>
    <property type="match status" value="1"/>
</dbReference>
<dbReference type="Proteomes" id="UP001498398">
    <property type="component" value="Unassembled WGS sequence"/>
</dbReference>
<evidence type="ECO:0000256" key="9">
    <source>
        <dbReference type="ARBA" id="ARBA00023239"/>
    </source>
</evidence>
<evidence type="ECO:0000259" key="12">
    <source>
        <dbReference type="PROSITE" id="PS51672"/>
    </source>
</evidence>
<evidence type="ECO:0000256" key="8">
    <source>
        <dbReference type="ARBA" id="ARBA00022898"/>
    </source>
</evidence>
<evidence type="ECO:0000256" key="6">
    <source>
        <dbReference type="ARBA" id="ARBA00022624"/>
    </source>
</evidence>
<keyword evidence="7" id="KW-0677">Repeat</keyword>
<proteinExistence type="inferred from homology"/>
<dbReference type="PANTHER" id="PTHR48078:SF11">
    <property type="entry name" value="THREONINE DEHYDRATASE, MITOCHONDRIAL"/>
    <property type="match status" value="1"/>
</dbReference>
<keyword evidence="6 11" id="KW-0412">Isoleucine biosynthesis</keyword>
<feature type="domain" description="ACT-like" evidence="12">
    <location>
        <begin position="237"/>
        <end position="314"/>
    </location>
</feature>
<sequence>MPSGTPSIKVRNVTRLGAKTILHGNDFDDAKAECARLAEVHGLVFVPPYDDPLVIAGQGTIGMEILKQLPDSDNLDVIFAAVGGGGLVSGICEYTKRIGNPDTKIIGAETVDGDAMEKSLISGERVTLPEVGPFSDGTAVKIVGKECFRICQELLDGVVKVDNDEICAAIKDIFEETRSITEPAGALALASLKHYILENNLVGAQKKFVAVISGANMNFDRLRFVSERAELGEGREALISVDIPERPGSFIALHSIIHPRDVTEFIYRYNPHTQPDRAHILFSFKLSSSSRAAEVDELLKALDAADMKGYDISDNELAKSHGRYMIGGPQCVPDERVFRFEFPERPNALRKFLLGLKQDWNLSMFHYRNQGADLGKVLAGIQVPLAEHEAFDEFLQNLNYTYVEETDNHVYKRYLHSG</sequence>
<dbReference type="Gene3D" id="3.40.1020.10">
    <property type="entry name" value="Biosynthetic Threonine Deaminase, Domain 3"/>
    <property type="match status" value="1"/>
</dbReference>
<dbReference type="InterPro" id="IPR050147">
    <property type="entry name" value="Ser/Thr_Dehydratase"/>
</dbReference>
<evidence type="ECO:0000256" key="2">
    <source>
        <dbReference type="ARBA" id="ARBA00001933"/>
    </source>
</evidence>
<evidence type="ECO:0000256" key="11">
    <source>
        <dbReference type="RuleBase" id="RU362012"/>
    </source>
</evidence>
<reference evidence="13 14" key="1">
    <citation type="submission" date="2024-01" db="EMBL/GenBank/DDBJ databases">
        <title>A draft genome for the cacao thread blight pathogen Marasmiellus scandens.</title>
        <authorList>
            <person name="Baruah I.K."/>
            <person name="Leung J."/>
            <person name="Bukari Y."/>
            <person name="Amoako-Attah I."/>
            <person name="Meinhardt L.W."/>
            <person name="Bailey B.A."/>
            <person name="Cohen S.P."/>
        </authorList>
    </citation>
    <scope>NUCLEOTIDE SEQUENCE [LARGE SCALE GENOMIC DNA]</scope>
    <source>
        <strain evidence="13 14">GH-19</strain>
    </source>
</reference>
<dbReference type="Gene3D" id="3.40.50.1100">
    <property type="match status" value="2"/>
</dbReference>
<dbReference type="GO" id="GO:0004794">
    <property type="term" value="F:threonine deaminase activity"/>
    <property type="evidence" value="ECO:0007669"/>
    <property type="project" value="UniProtKB-EC"/>
</dbReference>
<dbReference type="CDD" id="cd01562">
    <property type="entry name" value="Thr-dehyd"/>
    <property type="match status" value="1"/>
</dbReference>
<comment type="caution">
    <text evidence="13">The sequence shown here is derived from an EMBL/GenBank/DDBJ whole genome shotgun (WGS) entry which is preliminary data.</text>
</comment>